<proteinExistence type="predicted"/>
<feature type="region of interest" description="Disordered" evidence="1">
    <location>
        <begin position="488"/>
        <end position="521"/>
    </location>
</feature>
<evidence type="ECO:0000313" key="3">
    <source>
        <dbReference type="EMBL" id="KAJ7646930.1"/>
    </source>
</evidence>
<feature type="transmembrane region" description="Helical" evidence="2">
    <location>
        <begin position="103"/>
        <end position="125"/>
    </location>
</feature>
<gene>
    <name evidence="3" type="ORF">FB45DRAFT_184320</name>
</gene>
<name>A0AAD7CED7_9AGAR</name>
<sequence length="791" mass="83642">MSTTQSFKSAGETLQFVIFSLMAQTFFFGLSSVLVFLSVRLLLKRGLTTQSARVIFYTILFTFLLSAAYWSYSIADAADKISSFIHAASGATKVADQDAVTEWFSLATAVLLINYVLAGGVVVWRAWVVCRRSLRKVLWLAVFLLVLTALAVIVHVGFQIAAVVQSPQSSFIGIMIKILQILIIGLLLASNATASIVVIATARRYWKSQQAAQPVPTRLLLAESGLLFFLAILTTALVSLAHLSDFEDLFVSLSGHLAGAYPSLVILLLGTNRSLNDTIFKAEPSPEKTVEIGGATPGSMFPSQTSTLVLANEPLDILGLRGQVKPAAMGGHAHTGSSASTLVPEPLDPAGGVRRPVKMDLAQAAEVGIAYSAPQPRVAPSREPSVRRPIQERSTLNTKAQTETDSDSEPLNLARGARKPVKTAMAVASTPKTTEIGNPTVVPGRGRPTEMKSTPALKLAPTRAGSPSAILALGTEPLATARRPLKTETTEIGGSTKSRTRRDTRIGGRQAPAVELPPLPPTDDSASEFTIEAYMTSVSVPEVTEPVKGLGARKPPKTALKVTVTATDVGGPFKPTSTTRTPVTGSEQRPRRPSGAKTPTSRMMVEKSGESGGESAYTPKPISATASIPVTDFELGIRRPVKVKSVPNLKALERSGGGHSRAGSSVSSAGSVAADQAGVRASKQPSTAKLPSTRNRSQERIGHRYSRSAGSLGVGGARTGTEPVNATNTLRPFTGSLTPNRKTLEVSGSTYSYTAVSVASEPLDILGNRESLIIADAKRVQPSRFSDDSFS</sequence>
<comment type="caution">
    <text evidence="3">The sequence shown here is derived from an EMBL/GenBank/DDBJ whole genome shotgun (WGS) entry which is preliminary data.</text>
</comment>
<keyword evidence="2" id="KW-0472">Membrane</keyword>
<feature type="compositionally biased region" description="Polar residues" evidence="1">
    <location>
        <begin position="722"/>
        <end position="734"/>
    </location>
</feature>
<feature type="compositionally biased region" description="Polar residues" evidence="1">
    <location>
        <begin position="392"/>
        <end position="403"/>
    </location>
</feature>
<feature type="transmembrane region" description="Helical" evidence="2">
    <location>
        <begin position="178"/>
        <end position="200"/>
    </location>
</feature>
<keyword evidence="2" id="KW-1133">Transmembrane helix</keyword>
<dbReference type="AlphaFoldDB" id="A0AAD7CED7"/>
<feature type="compositionally biased region" description="Polar residues" evidence="1">
    <location>
        <begin position="683"/>
        <end position="695"/>
    </location>
</feature>
<feature type="transmembrane region" description="Helical" evidence="2">
    <location>
        <begin position="137"/>
        <end position="158"/>
    </location>
</feature>
<feature type="transmembrane region" description="Helical" evidence="2">
    <location>
        <begin position="220"/>
        <end position="243"/>
    </location>
</feature>
<feature type="compositionally biased region" description="Polar residues" evidence="1">
    <location>
        <begin position="575"/>
        <end position="587"/>
    </location>
</feature>
<dbReference type="EMBL" id="JARKIF010000002">
    <property type="protein sequence ID" value="KAJ7646930.1"/>
    <property type="molecule type" value="Genomic_DNA"/>
</dbReference>
<evidence type="ECO:0000313" key="4">
    <source>
        <dbReference type="Proteomes" id="UP001221142"/>
    </source>
</evidence>
<feature type="region of interest" description="Disordered" evidence="1">
    <location>
        <begin position="568"/>
        <end position="621"/>
    </location>
</feature>
<feature type="region of interest" description="Disordered" evidence="1">
    <location>
        <begin position="652"/>
        <end position="734"/>
    </location>
</feature>
<feature type="region of interest" description="Disordered" evidence="1">
    <location>
        <begin position="433"/>
        <end position="454"/>
    </location>
</feature>
<feature type="region of interest" description="Disordered" evidence="1">
    <location>
        <begin position="373"/>
        <end position="412"/>
    </location>
</feature>
<protein>
    <submittedName>
        <fullName evidence="3">Uncharacterized protein</fullName>
    </submittedName>
</protein>
<feature type="transmembrane region" description="Helical" evidence="2">
    <location>
        <begin position="16"/>
        <end position="42"/>
    </location>
</feature>
<accession>A0AAD7CED7</accession>
<feature type="transmembrane region" description="Helical" evidence="2">
    <location>
        <begin position="54"/>
        <end position="72"/>
    </location>
</feature>
<evidence type="ECO:0000256" key="1">
    <source>
        <dbReference type="SAM" id="MobiDB-lite"/>
    </source>
</evidence>
<keyword evidence="4" id="KW-1185">Reference proteome</keyword>
<keyword evidence="2" id="KW-0812">Transmembrane</keyword>
<feature type="compositionally biased region" description="Low complexity" evidence="1">
    <location>
        <begin position="661"/>
        <end position="679"/>
    </location>
</feature>
<dbReference type="Proteomes" id="UP001221142">
    <property type="component" value="Unassembled WGS sequence"/>
</dbReference>
<organism evidence="3 4">
    <name type="scientific">Roridomyces roridus</name>
    <dbReference type="NCBI Taxonomy" id="1738132"/>
    <lineage>
        <taxon>Eukaryota</taxon>
        <taxon>Fungi</taxon>
        <taxon>Dikarya</taxon>
        <taxon>Basidiomycota</taxon>
        <taxon>Agaricomycotina</taxon>
        <taxon>Agaricomycetes</taxon>
        <taxon>Agaricomycetidae</taxon>
        <taxon>Agaricales</taxon>
        <taxon>Marasmiineae</taxon>
        <taxon>Mycenaceae</taxon>
        <taxon>Roridomyces</taxon>
    </lineage>
</organism>
<reference evidence="3" key="1">
    <citation type="submission" date="2023-03" db="EMBL/GenBank/DDBJ databases">
        <title>Massive genome expansion in bonnet fungi (Mycena s.s.) driven by repeated elements and novel gene families across ecological guilds.</title>
        <authorList>
            <consortium name="Lawrence Berkeley National Laboratory"/>
            <person name="Harder C.B."/>
            <person name="Miyauchi S."/>
            <person name="Viragh M."/>
            <person name="Kuo A."/>
            <person name="Thoen E."/>
            <person name="Andreopoulos B."/>
            <person name="Lu D."/>
            <person name="Skrede I."/>
            <person name="Drula E."/>
            <person name="Henrissat B."/>
            <person name="Morin E."/>
            <person name="Kohler A."/>
            <person name="Barry K."/>
            <person name="LaButti K."/>
            <person name="Morin E."/>
            <person name="Salamov A."/>
            <person name="Lipzen A."/>
            <person name="Mereny Z."/>
            <person name="Hegedus B."/>
            <person name="Baldrian P."/>
            <person name="Stursova M."/>
            <person name="Weitz H."/>
            <person name="Taylor A."/>
            <person name="Grigoriev I.V."/>
            <person name="Nagy L.G."/>
            <person name="Martin F."/>
            <person name="Kauserud H."/>
        </authorList>
    </citation>
    <scope>NUCLEOTIDE SEQUENCE</scope>
    <source>
        <strain evidence="3">9284</strain>
    </source>
</reference>
<evidence type="ECO:0000256" key="2">
    <source>
        <dbReference type="SAM" id="Phobius"/>
    </source>
</evidence>